<feature type="transmembrane region" description="Helical" evidence="2">
    <location>
        <begin position="244"/>
        <end position="265"/>
    </location>
</feature>
<dbReference type="Proteomes" id="UP000093561">
    <property type="component" value="Unassembled WGS sequence"/>
</dbReference>
<evidence type="ECO:0000256" key="2">
    <source>
        <dbReference type="SAM" id="Phobius"/>
    </source>
</evidence>
<reference evidence="4" key="3">
    <citation type="submission" date="2024-02" db="UniProtKB">
        <authorList>
            <consortium name="WormBaseParasite"/>
        </authorList>
    </citation>
    <scope>IDENTIFICATION</scope>
    <source>
        <strain evidence="4">pt0022</strain>
    </source>
</reference>
<feature type="region of interest" description="Disordered" evidence="1">
    <location>
        <begin position="296"/>
        <end position="316"/>
    </location>
</feature>
<evidence type="ECO:0000313" key="4">
    <source>
        <dbReference type="WBParaSite" id="mrna-Wban_10831"/>
    </source>
</evidence>
<accession>A0AAF5Q6F0</accession>
<reference evidence="3" key="2">
    <citation type="journal article" date="2016" name="Mol. Ecol.">
        <title>Population genomics of the filarial nematode parasite Wuchereria bancrofti from mosquitoes.</title>
        <authorList>
            <person name="Small S.T."/>
            <person name="Reimer L.J."/>
            <person name="Tisch D.J."/>
            <person name="King C.L."/>
            <person name="Christensen B.M."/>
            <person name="Siba P.M."/>
            <person name="Kazura J.W."/>
            <person name="Serre D."/>
            <person name="Zimmerman P.A."/>
        </authorList>
    </citation>
    <scope>NUCLEOTIDE SEQUENCE</scope>
    <source>
        <strain evidence="3">pt0022</strain>
    </source>
</reference>
<keyword evidence="2" id="KW-0812">Transmembrane</keyword>
<feature type="transmembrane region" description="Helical" evidence="2">
    <location>
        <begin position="136"/>
        <end position="159"/>
    </location>
</feature>
<feature type="transmembrane region" description="Helical" evidence="2">
    <location>
        <begin position="210"/>
        <end position="232"/>
    </location>
</feature>
<keyword evidence="2" id="KW-0472">Membrane</keyword>
<organism evidence="3 4">
    <name type="scientific">Wuchereria bancrofti</name>
    <dbReference type="NCBI Taxonomy" id="6293"/>
    <lineage>
        <taxon>Eukaryota</taxon>
        <taxon>Metazoa</taxon>
        <taxon>Ecdysozoa</taxon>
        <taxon>Nematoda</taxon>
        <taxon>Chromadorea</taxon>
        <taxon>Rhabditida</taxon>
        <taxon>Spirurina</taxon>
        <taxon>Spiruromorpha</taxon>
        <taxon>Filarioidea</taxon>
        <taxon>Onchocercidae</taxon>
        <taxon>Wuchereria</taxon>
    </lineage>
</organism>
<name>A0AAF5Q6F0_WUCBA</name>
<feature type="compositionally biased region" description="Basic and acidic residues" evidence="1">
    <location>
        <begin position="299"/>
        <end position="316"/>
    </location>
</feature>
<dbReference type="WBParaSite" id="mrna-Wban_10831">
    <property type="protein sequence ID" value="mrna-Wban_10831"/>
    <property type="gene ID" value="Wban_10831"/>
</dbReference>
<dbReference type="AlphaFoldDB" id="A0AAF5Q6F0"/>
<reference evidence="3" key="1">
    <citation type="submission" date="2015-03" db="EMBL/GenBank/DDBJ databases">
        <title>Wuchereria bancrofti Genome Sequencing Papua New Guinea Strain.</title>
        <authorList>
            <person name="Small S.T."/>
            <person name="Serre D."/>
            <person name="Zimmerman P.A."/>
        </authorList>
    </citation>
    <scope>NUCLEOTIDE SEQUENCE [LARGE SCALE GENOMIC DNA]</scope>
    <source>
        <strain evidence="3">pt0022</strain>
    </source>
</reference>
<evidence type="ECO:0000313" key="3">
    <source>
        <dbReference type="Proteomes" id="UP000093561"/>
    </source>
</evidence>
<protein>
    <submittedName>
        <fullName evidence="4">Uncharacterized protein</fullName>
    </submittedName>
</protein>
<sequence>MSSNSDDEIMIAYMMYNLKQFYISNVQLKRNLVRKIISSFATRLITCAYPVVVFAKKAFSVEFLCRIRFAPNRTHGLALRKLSELIMRHKRESNLLFCVAMVLSVLCIATDITYYLCNDAKRIGHTAISLNYKICLSNILAVLSIIIINLSIHTLYVFVEVMFTGCSFSKIKALEIFIGNFVINGSYFFLSLGYDNAHTQPLTIMLRQSLHWLISLSYVLIAVTALEILFTMTMYKLFSTRIDFILGTEFFLWINSISTCFFSSLNDMTLKLIAYVDRSANIDYIWGESEISFDDDDNCDNRQDTNTSEHDSDMND</sequence>
<feature type="transmembrane region" description="Helical" evidence="2">
    <location>
        <begin position="95"/>
        <end position="116"/>
    </location>
</feature>
<proteinExistence type="predicted"/>
<evidence type="ECO:0000256" key="1">
    <source>
        <dbReference type="SAM" id="MobiDB-lite"/>
    </source>
</evidence>
<feature type="transmembrane region" description="Helical" evidence="2">
    <location>
        <begin position="171"/>
        <end position="190"/>
    </location>
</feature>
<keyword evidence="2" id="KW-1133">Transmembrane helix</keyword>